<evidence type="ECO:0000256" key="2">
    <source>
        <dbReference type="ARBA" id="ARBA00022553"/>
    </source>
</evidence>
<keyword evidence="3" id="KW-0227">DNA damage</keyword>
<evidence type="ECO:0000313" key="11">
    <source>
        <dbReference type="Proteomes" id="UP000285060"/>
    </source>
</evidence>
<dbReference type="InterPro" id="IPR032675">
    <property type="entry name" value="LRR_dom_sf"/>
</dbReference>
<dbReference type="InterPro" id="IPR044752">
    <property type="entry name" value="PIN-like_EXO1"/>
</dbReference>
<dbReference type="SUPFAM" id="SSF52058">
    <property type="entry name" value="L domain-like"/>
    <property type="match status" value="1"/>
</dbReference>
<dbReference type="InterPro" id="IPR009030">
    <property type="entry name" value="Growth_fac_rcpt_cys_sf"/>
</dbReference>
<keyword evidence="6" id="KW-0539">Nucleus</keyword>
<keyword evidence="5" id="KW-0234">DNA repair</keyword>
<dbReference type="SMART" id="SM00485">
    <property type="entry name" value="XPGN"/>
    <property type="match status" value="1"/>
</dbReference>
<evidence type="ECO:0000256" key="4">
    <source>
        <dbReference type="ARBA" id="ARBA00023128"/>
    </source>
</evidence>
<dbReference type="EMBL" id="QUSY01000137">
    <property type="protein sequence ID" value="RHY32440.1"/>
    <property type="molecule type" value="Genomic_DNA"/>
</dbReference>
<accession>A0A3R6Z2G5</accession>
<organism evidence="10 11">
    <name type="scientific">Aphanomyces invadans</name>
    <dbReference type="NCBI Taxonomy" id="157072"/>
    <lineage>
        <taxon>Eukaryota</taxon>
        <taxon>Sar</taxon>
        <taxon>Stramenopiles</taxon>
        <taxon>Oomycota</taxon>
        <taxon>Saprolegniomycetes</taxon>
        <taxon>Saprolegniales</taxon>
        <taxon>Verrucalvaceae</taxon>
        <taxon>Aphanomyces</taxon>
    </lineage>
</organism>
<dbReference type="InterPro" id="IPR006085">
    <property type="entry name" value="XPG_DNA_repair_N"/>
</dbReference>
<dbReference type="GO" id="GO:0016788">
    <property type="term" value="F:hydrolase activity, acting on ester bonds"/>
    <property type="evidence" value="ECO:0007669"/>
    <property type="project" value="InterPro"/>
</dbReference>
<feature type="domain" description="XPG N-terminal" evidence="9">
    <location>
        <begin position="1"/>
        <end position="106"/>
    </location>
</feature>
<dbReference type="PROSITE" id="PS00842">
    <property type="entry name" value="XPG_2"/>
    <property type="match status" value="1"/>
</dbReference>
<dbReference type="InterPro" id="IPR001611">
    <property type="entry name" value="Leu-rich_rpt"/>
</dbReference>
<reference evidence="10 11" key="1">
    <citation type="submission" date="2018-08" db="EMBL/GenBank/DDBJ databases">
        <title>Aphanomyces genome sequencing and annotation.</title>
        <authorList>
            <person name="Minardi D."/>
            <person name="Oidtmann B."/>
            <person name="Van Der Giezen M."/>
            <person name="Studholme D.J."/>
        </authorList>
    </citation>
    <scope>NUCLEOTIDE SEQUENCE [LARGE SCALE GENOMIC DNA]</scope>
    <source>
        <strain evidence="10 11">NJM0002</strain>
    </source>
</reference>
<name>A0A3R6Z2G5_9STRA</name>
<evidence type="ECO:0000256" key="1">
    <source>
        <dbReference type="ARBA" id="ARBA00004123"/>
    </source>
</evidence>
<dbReference type="PANTHER" id="PTHR48010:SF58">
    <property type="entry name" value="RECEPTOR PROTEIN KINASE-LIKE PROTEIN ZAR1"/>
    <property type="match status" value="1"/>
</dbReference>
<feature type="transmembrane region" description="Helical" evidence="7">
    <location>
        <begin position="628"/>
        <end position="650"/>
    </location>
</feature>
<feature type="domain" description="XPG-I" evidence="8">
    <location>
        <begin position="110"/>
        <end position="181"/>
    </location>
</feature>
<comment type="subcellular location">
    <subcellularLocation>
        <location evidence="1">Nucleus</location>
    </subcellularLocation>
</comment>
<dbReference type="Pfam" id="PF00752">
    <property type="entry name" value="XPG_N"/>
    <property type="match status" value="1"/>
</dbReference>
<dbReference type="Gene3D" id="2.10.50.10">
    <property type="entry name" value="Tumor Necrosis Factor Receptor, subunit A, domain 2"/>
    <property type="match status" value="1"/>
</dbReference>
<dbReference type="Gene3D" id="3.40.50.1010">
    <property type="entry name" value="5'-nuclease"/>
    <property type="match status" value="2"/>
</dbReference>
<dbReference type="InterPro" id="IPR029060">
    <property type="entry name" value="PIN-like_dom_sf"/>
</dbReference>
<dbReference type="GO" id="GO:0046872">
    <property type="term" value="F:metal ion binding"/>
    <property type="evidence" value="ECO:0007669"/>
    <property type="project" value="InterPro"/>
</dbReference>
<dbReference type="InterPro" id="IPR050994">
    <property type="entry name" value="At_inactive_RLKs"/>
</dbReference>
<keyword evidence="7" id="KW-1133">Transmembrane helix</keyword>
<dbReference type="VEuPathDB" id="FungiDB:H310_04382"/>
<dbReference type="InterPro" id="IPR019974">
    <property type="entry name" value="XPG_CS"/>
</dbReference>
<dbReference type="SUPFAM" id="SSF57184">
    <property type="entry name" value="Growth factor receptor domain"/>
    <property type="match status" value="1"/>
</dbReference>
<keyword evidence="11" id="KW-1185">Reference proteome</keyword>
<protein>
    <recommendedName>
        <fullName evidence="12">Exonuclease 1</fullName>
    </recommendedName>
</protein>
<comment type="caution">
    <text evidence="10">The sequence shown here is derived from an EMBL/GenBank/DDBJ whole genome shotgun (WGS) entry which is preliminary data.</text>
</comment>
<dbReference type="Pfam" id="PF00867">
    <property type="entry name" value="XPG_I"/>
    <property type="match status" value="1"/>
</dbReference>
<dbReference type="Proteomes" id="UP000285060">
    <property type="component" value="Unassembled WGS sequence"/>
</dbReference>
<dbReference type="GO" id="GO:0005634">
    <property type="term" value="C:nucleus"/>
    <property type="evidence" value="ECO:0007669"/>
    <property type="project" value="UniProtKB-SubCell"/>
</dbReference>
<evidence type="ECO:0000256" key="3">
    <source>
        <dbReference type="ARBA" id="ARBA00022763"/>
    </source>
</evidence>
<evidence type="ECO:0000259" key="9">
    <source>
        <dbReference type="SMART" id="SM00485"/>
    </source>
</evidence>
<dbReference type="CDD" id="cd09857">
    <property type="entry name" value="PIN_EXO1"/>
    <property type="match status" value="1"/>
</dbReference>
<dbReference type="AlphaFoldDB" id="A0A3R6Z2G5"/>
<dbReference type="Pfam" id="PF00560">
    <property type="entry name" value="LRR_1"/>
    <property type="match status" value="2"/>
</dbReference>
<evidence type="ECO:0000256" key="5">
    <source>
        <dbReference type="ARBA" id="ARBA00023204"/>
    </source>
</evidence>
<dbReference type="InterPro" id="IPR006086">
    <property type="entry name" value="XPG-I_dom"/>
</dbReference>
<dbReference type="SMART" id="SM00484">
    <property type="entry name" value="XPGI"/>
    <property type="match status" value="1"/>
</dbReference>
<dbReference type="Pfam" id="PF13855">
    <property type="entry name" value="LRR_8"/>
    <property type="match status" value="1"/>
</dbReference>
<dbReference type="GO" id="GO:0006281">
    <property type="term" value="P:DNA repair"/>
    <property type="evidence" value="ECO:0007669"/>
    <property type="project" value="UniProtKB-KW"/>
</dbReference>
<dbReference type="InterPro" id="IPR006084">
    <property type="entry name" value="XPG/Rad2"/>
</dbReference>
<dbReference type="PANTHER" id="PTHR48010">
    <property type="entry name" value="OS05G0588300 PROTEIN"/>
    <property type="match status" value="1"/>
</dbReference>
<evidence type="ECO:0000256" key="6">
    <source>
        <dbReference type="ARBA" id="ARBA00023242"/>
    </source>
</evidence>
<proteinExistence type="predicted"/>
<dbReference type="Gene3D" id="3.80.10.10">
    <property type="entry name" value="Ribonuclease Inhibitor"/>
    <property type="match status" value="1"/>
</dbReference>
<keyword evidence="2" id="KW-0597">Phosphoprotein</keyword>
<keyword evidence="7" id="KW-0472">Membrane</keyword>
<evidence type="ECO:0000313" key="10">
    <source>
        <dbReference type="EMBL" id="RHY32440.1"/>
    </source>
</evidence>
<sequence>MGIDGLLVHLGSVMSETHVSRFDGKRAGIDISVWMYGGASANATELALQAENNVDVMTIEHTLAYESYCISRLELLLKHNITPVVVEKAFARSLKITRAMARKFRRTLQRLHPSIECIVAPYEADAELAHLSLIKYVDVVISEDSDLIPYGCHTVLFKMNDLGQALEFRRRHIGACEAFSFIGWTELQLVLPYQGLACSLDSINFTALSNLEVLNLEGNEFTGPLPEWIGTMSSLEVLNLNGNRLHGPLLDSIIDNVNLVELSLAQNELTGLVPNQLKVLPLEVLDLFGNQFSGPLPPDVLRNPRLRYLDLSENALSGPFPPHMLLPRLAHFDVSFNELTGPLPPNMHLFGRDDTVTPSPSQLEYFDASNNRLESAIPGLIGQLERLAVFSVRNNSNIFGSISDVAGATQCSHCPKHTMAPRLGSSACMLAPPGSVLKTTAWPSFLLTLSQPQQFRLDDLNMSKITEIVHHAWLFVSPEPMSSLVVRTFDNKLANNQQFGGTSSVSLHVVLDTHVTTLELLQHIPAYLVVLDMLLDEAAMLLVTDDAPTRLDVLQPLQLPVAVPCGKGTFSNGTHCVDCGVGTFNDRLGATKCHKCHRGSHATATKCMECPTFSIDLSLVCPQANGRFMWLVFYILYYLHFVWTSHLYLYGQPTRAPPLMASYRANGGQTVNTAIVWPPPIVISAATLRSKRGI</sequence>
<keyword evidence="7" id="KW-0812">Transmembrane</keyword>
<dbReference type="SMART" id="SM01411">
    <property type="entry name" value="Ephrin_rec_like"/>
    <property type="match status" value="2"/>
</dbReference>
<keyword evidence="4" id="KW-0496">Mitochondrion</keyword>
<gene>
    <name evidence="10" type="ORF">DYB32_002563</name>
</gene>
<dbReference type="VEuPathDB" id="FungiDB:H310_04379"/>
<dbReference type="GO" id="GO:0004518">
    <property type="term" value="F:nuclease activity"/>
    <property type="evidence" value="ECO:0007669"/>
    <property type="project" value="InterPro"/>
</dbReference>
<evidence type="ECO:0000256" key="7">
    <source>
        <dbReference type="SAM" id="Phobius"/>
    </source>
</evidence>
<evidence type="ECO:0000259" key="8">
    <source>
        <dbReference type="SMART" id="SM00484"/>
    </source>
</evidence>
<evidence type="ECO:0008006" key="12">
    <source>
        <dbReference type="Google" id="ProtNLM"/>
    </source>
</evidence>
<dbReference type="SUPFAM" id="SSF88723">
    <property type="entry name" value="PIN domain-like"/>
    <property type="match status" value="1"/>
</dbReference>
<dbReference type="PRINTS" id="PR00853">
    <property type="entry name" value="XPGRADSUPER"/>
</dbReference>